<dbReference type="EMBL" id="FOLQ01000016">
    <property type="protein sequence ID" value="SFE59754.1"/>
    <property type="molecule type" value="Genomic_DNA"/>
</dbReference>
<dbReference type="InterPro" id="IPR010693">
    <property type="entry name" value="Divergent_4Fe-4S_mono-cluster"/>
</dbReference>
<organism evidence="2 3">
    <name type="scientific">Spirosoma endophyticum</name>
    <dbReference type="NCBI Taxonomy" id="662367"/>
    <lineage>
        <taxon>Bacteria</taxon>
        <taxon>Pseudomonadati</taxon>
        <taxon>Bacteroidota</taxon>
        <taxon>Cytophagia</taxon>
        <taxon>Cytophagales</taxon>
        <taxon>Cytophagaceae</taxon>
        <taxon>Spirosoma</taxon>
    </lineage>
</organism>
<sequence>MTKEYSNGEITIIWQAEKCIHSANCVRLLPDVYHPKEAPWVKPENATTQQLVDQINQCPSGALSYRVNTAN</sequence>
<dbReference type="AlphaFoldDB" id="A0A1I2BUM2"/>
<dbReference type="Pfam" id="PF06902">
    <property type="entry name" value="Fer4_19"/>
    <property type="match status" value="1"/>
</dbReference>
<accession>A0A1I2BUM2</accession>
<dbReference type="Gene3D" id="3.30.70.20">
    <property type="match status" value="1"/>
</dbReference>
<evidence type="ECO:0000313" key="3">
    <source>
        <dbReference type="Proteomes" id="UP000198598"/>
    </source>
</evidence>
<feature type="domain" description="Divergent 4Fe-4S mono-cluster" evidence="1">
    <location>
        <begin position="5"/>
        <end position="66"/>
    </location>
</feature>
<dbReference type="Proteomes" id="UP000198598">
    <property type="component" value="Unassembled WGS sequence"/>
</dbReference>
<protein>
    <submittedName>
        <fullName evidence="2">Uncharacterized Fe-S cluster protein YjdI</fullName>
    </submittedName>
</protein>
<dbReference type="STRING" id="662367.SAMN05216167_11614"/>
<proteinExistence type="predicted"/>
<evidence type="ECO:0000259" key="1">
    <source>
        <dbReference type="Pfam" id="PF06902"/>
    </source>
</evidence>
<evidence type="ECO:0000313" key="2">
    <source>
        <dbReference type="EMBL" id="SFE59754.1"/>
    </source>
</evidence>
<reference evidence="2 3" key="1">
    <citation type="submission" date="2016-10" db="EMBL/GenBank/DDBJ databases">
        <authorList>
            <person name="de Groot N.N."/>
        </authorList>
    </citation>
    <scope>NUCLEOTIDE SEQUENCE [LARGE SCALE GENOMIC DNA]</scope>
    <source>
        <strain evidence="2 3">DSM 26130</strain>
    </source>
</reference>
<dbReference type="RefSeq" id="WP_093832075.1">
    <property type="nucleotide sequence ID" value="NZ_FOLQ01000016.1"/>
</dbReference>
<name>A0A1I2BUM2_9BACT</name>
<dbReference type="OrthoDB" id="9795032at2"/>
<keyword evidence="3" id="KW-1185">Reference proteome</keyword>
<gene>
    <name evidence="2" type="ORF">SAMN05216167_11614</name>
</gene>